<protein>
    <submittedName>
        <fullName evidence="9">Mitochondrial carrier protein</fullName>
    </submittedName>
</protein>
<feature type="compositionally biased region" description="Pro residues" evidence="8">
    <location>
        <begin position="329"/>
        <end position="342"/>
    </location>
</feature>
<dbReference type="AlphaFoldDB" id="A0A2V0NRK8"/>
<dbReference type="OrthoDB" id="270584at2759"/>
<evidence type="ECO:0000313" key="9">
    <source>
        <dbReference type="EMBL" id="GBF90274.1"/>
    </source>
</evidence>
<evidence type="ECO:0000256" key="7">
    <source>
        <dbReference type="RuleBase" id="RU000488"/>
    </source>
</evidence>
<evidence type="ECO:0000256" key="3">
    <source>
        <dbReference type="ARBA" id="ARBA00022692"/>
    </source>
</evidence>
<dbReference type="Pfam" id="PF00153">
    <property type="entry name" value="Mito_carr"/>
    <property type="match status" value="3"/>
</dbReference>
<proteinExistence type="inferred from homology"/>
<keyword evidence="10" id="KW-1185">Reference proteome</keyword>
<comment type="subcellular location">
    <subcellularLocation>
        <location evidence="1">Membrane</location>
        <topology evidence="1">Multi-pass membrane protein</topology>
    </subcellularLocation>
</comment>
<keyword evidence="2 7" id="KW-0813">Transport</keyword>
<keyword evidence="5 6" id="KW-0472">Membrane</keyword>
<dbReference type="STRING" id="307507.A0A2V0NRK8"/>
<evidence type="ECO:0000256" key="4">
    <source>
        <dbReference type="ARBA" id="ARBA00022737"/>
    </source>
</evidence>
<dbReference type="PANTHER" id="PTHR24089">
    <property type="entry name" value="SOLUTE CARRIER FAMILY 25"/>
    <property type="match status" value="1"/>
</dbReference>
<evidence type="ECO:0000256" key="2">
    <source>
        <dbReference type="ARBA" id="ARBA00022448"/>
    </source>
</evidence>
<accession>A0A2V0NRK8</accession>
<reference evidence="9 10" key="1">
    <citation type="journal article" date="2018" name="Sci. Rep.">
        <title>Raphidocelis subcapitata (=Pseudokirchneriella subcapitata) provides an insight into genome evolution and environmental adaptations in the Sphaeropleales.</title>
        <authorList>
            <person name="Suzuki S."/>
            <person name="Yamaguchi H."/>
            <person name="Nakajima N."/>
            <person name="Kawachi M."/>
        </authorList>
    </citation>
    <scope>NUCLEOTIDE SEQUENCE [LARGE SCALE GENOMIC DNA]</scope>
    <source>
        <strain evidence="9 10">NIES-35</strain>
    </source>
</reference>
<dbReference type="InterPro" id="IPR002067">
    <property type="entry name" value="MCP"/>
</dbReference>
<dbReference type="Proteomes" id="UP000247498">
    <property type="component" value="Unassembled WGS sequence"/>
</dbReference>
<feature type="region of interest" description="Disordered" evidence="8">
    <location>
        <begin position="1"/>
        <end position="35"/>
    </location>
</feature>
<dbReference type="EMBL" id="BDRX01000016">
    <property type="protein sequence ID" value="GBF90274.1"/>
    <property type="molecule type" value="Genomic_DNA"/>
</dbReference>
<evidence type="ECO:0000313" key="10">
    <source>
        <dbReference type="Proteomes" id="UP000247498"/>
    </source>
</evidence>
<feature type="compositionally biased region" description="Gly residues" evidence="8">
    <location>
        <begin position="12"/>
        <end position="29"/>
    </location>
</feature>
<feature type="repeat" description="Solcar" evidence="6">
    <location>
        <begin position="295"/>
        <end position="389"/>
    </location>
</feature>
<dbReference type="InterPro" id="IPR023395">
    <property type="entry name" value="MCP_dom_sf"/>
</dbReference>
<dbReference type="InterPro" id="IPR018108">
    <property type="entry name" value="MCP_transmembrane"/>
</dbReference>
<feature type="compositionally biased region" description="Low complexity" evidence="8">
    <location>
        <begin position="276"/>
        <end position="298"/>
    </location>
</feature>
<dbReference type="GO" id="GO:0055085">
    <property type="term" value="P:transmembrane transport"/>
    <property type="evidence" value="ECO:0007669"/>
    <property type="project" value="InterPro"/>
</dbReference>
<evidence type="ECO:0000256" key="1">
    <source>
        <dbReference type="ARBA" id="ARBA00004141"/>
    </source>
</evidence>
<sequence>MGAGSGKPQPPGGGSGGGGSAGSGSGSGAPGPDESFFAAAAAAPLNPVWNQEPWAATLLDNARQFGVQLVCAGGSGAAAKTVVAPLERAKILAQVQSMAAEPPRYTGPWDALWRMRTAEGGWRVWFRGNGANVIRLVPEVGFKFAVHDQFRVMFSPPDGSPMGVQEKMAAGAATGVCKTLLFYPLDFCRTRITAHTSFAAPPPAAAAAAAAAGAKAGEPLAAAAAAARRRLWTLAAPAAGPEAWGHGPCRHAAAAAAAGRLAGPSAIGGSSGSGSGSSSSSSGGSNSSSSRFSSSNKAGSGGSGAPPGSAQGLPLNQQHHRRALHAAPTPQPLPPPPPPAAPPGVLCTLRGAVAREGLLAPYRGMLLSLPGVVVYTSVSFTAYDTFKRLLPADKNSREAFWYPFAKMGCGAAAGVAAQTCSFPLDTLRRRMQMAGAPGAAASAAAGPGARPARVGYAALLRALAAAPEGLVRGLFRGWTVNCVKIVPGAAVQFVAYDALRVGVTWLDPTSGAQSPL</sequence>
<name>A0A2V0NRK8_9CHLO</name>
<feature type="region of interest" description="Disordered" evidence="8">
    <location>
        <begin position="265"/>
        <end position="344"/>
    </location>
</feature>
<evidence type="ECO:0000256" key="5">
    <source>
        <dbReference type="ARBA" id="ARBA00023136"/>
    </source>
</evidence>
<feature type="repeat" description="Solcar" evidence="6">
    <location>
        <begin position="401"/>
        <end position="502"/>
    </location>
</feature>
<dbReference type="GO" id="GO:0016020">
    <property type="term" value="C:membrane"/>
    <property type="evidence" value="ECO:0007669"/>
    <property type="project" value="UniProtKB-SubCell"/>
</dbReference>
<dbReference type="InParanoid" id="A0A2V0NRK8"/>
<dbReference type="PROSITE" id="PS50920">
    <property type="entry name" value="SOLCAR"/>
    <property type="match status" value="3"/>
</dbReference>
<comment type="similarity">
    <text evidence="7">Belongs to the mitochondrial carrier (TC 2.A.29) family.</text>
</comment>
<evidence type="ECO:0000256" key="8">
    <source>
        <dbReference type="SAM" id="MobiDB-lite"/>
    </source>
</evidence>
<feature type="repeat" description="Solcar" evidence="6">
    <location>
        <begin position="63"/>
        <end position="153"/>
    </location>
</feature>
<comment type="caution">
    <text evidence="9">The sequence shown here is derived from an EMBL/GenBank/DDBJ whole genome shotgun (WGS) entry which is preliminary data.</text>
</comment>
<dbReference type="PRINTS" id="PR00926">
    <property type="entry name" value="MITOCARRIER"/>
</dbReference>
<organism evidence="9 10">
    <name type="scientific">Raphidocelis subcapitata</name>
    <dbReference type="NCBI Taxonomy" id="307507"/>
    <lineage>
        <taxon>Eukaryota</taxon>
        <taxon>Viridiplantae</taxon>
        <taxon>Chlorophyta</taxon>
        <taxon>core chlorophytes</taxon>
        <taxon>Chlorophyceae</taxon>
        <taxon>CS clade</taxon>
        <taxon>Sphaeropleales</taxon>
        <taxon>Selenastraceae</taxon>
        <taxon>Raphidocelis</taxon>
    </lineage>
</organism>
<dbReference type="Gene3D" id="1.50.40.10">
    <property type="entry name" value="Mitochondrial carrier domain"/>
    <property type="match status" value="2"/>
</dbReference>
<keyword evidence="3 6" id="KW-0812">Transmembrane</keyword>
<keyword evidence="4" id="KW-0677">Repeat</keyword>
<evidence type="ECO:0000256" key="6">
    <source>
        <dbReference type="PROSITE-ProRule" id="PRU00282"/>
    </source>
</evidence>
<dbReference type="SUPFAM" id="SSF103506">
    <property type="entry name" value="Mitochondrial carrier"/>
    <property type="match status" value="1"/>
</dbReference>
<gene>
    <name evidence="9" type="ORF">Rsub_02380</name>
</gene>